<comment type="caution">
    <text evidence="2">The sequence shown here is derived from an EMBL/GenBank/DDBJ whole genome shotgun (WGS) entry which is preliminary data.</text>
</comment>
<name>A0A1Y4DEK1_9BACT</name>
<reference evidence="3" key="1">
    <citation type="submission" date="2017-04" db="EMBL/GenBank/DDBJ databases">
        <title>Function of individual gut microbiota members based on whole genome sequencing of pure cultures obtained from chicken caecum.</title>
        <authorList>
            <person name="Medvecky M."/>
            <person name="Cejkova D."/>
            <person name="Polansky O."/>
            <person name="Karasova D."/>
            <person name="Kubasova T."/>
            <person name="Cizek A."/>
            <person name="Rychlik I."/>
        </authorList>
    </citation>
    <scope>NUCLEOTIDE SEQUENCE [LARGE SCALE GENOMIC DNA]</scope>
    <source>
        <strain evidence="3">An273</strain>
    </source>
</reference>
<keyword evidence="1" id="KW-0812">Transmembrane</keyword>
<evidence type="ECO:0000256" key="1">
    <source>
        <dbReference type="SAM" id="Phobius"/>
    </source>
</evidence>
<keyword evidence="3" id="KW-1185">Reference proteome</keyword>
<protein>
    <recommendedName>
        <fullName evidence="4">DUF948 domain-containing protein</fullName>
    </recommendedName>
</protein>
<keyword evidence="1" id="KW-0472">Membrane</keyword>
<gene>
    <name evidence="2" type="ORF">B5F75_05830</name>
</gene>
<evidence type="ECO:0008006" key="4">
    <source>
        <dbReference type="Google" id="ProtNLM"/>
    </source>
</evidence>
<evidence type="ECO:0000313" key="3">
    <source>
        <dbReference type="Proteomes" id="UP000196368"/>
    </source>
</evidence>
<dbReference type="RefSeq" id="WP_087288916.1">
    <property type="nucleotide sequence ID" value="NZ_NFJD01000004.1"/>
</dbReference>
<keyword evidence="1" id="KW-1133">Transmembrane helix</keyword>
<evidence type="ECO:0000313" key="2">
    <source>
        <dbReference type="EMBL" id="OUO56139.1"/>
    </source>
</evidence>
<proteinExistence type="predicted"/>
<dbReference type="EMBL" id="NFJD01000004">
    <property type="protein sequence ID" value="OUO56139.1"/>
    <property type="molecule type" value="Genomic_DNA"/>
</dbReference>
<dbReference type="AlphaFoldDB" id="A0A1Y4DEK1"/>
<feature type="transmembrane region" description="Helical" evidence="1">
    <location>
        <begin position="6"/>
        <end position="27"/>
    </location>
</feature>
<sequence length="85" mass="9648">MDFYQWCVLAAVVAFIVFVVFAVRAFLQITRTAEAVEYLAVSTAENVDKTKSAFDLIDNVSTLLDSTFYKVMKLGMDVIKHYRAK</sequence>
<accession>A0A1Y4DEK1</accession>
<dbReference type="Proteomes" id="UP000196368">
    <property type="component" value="Unassembled WGS sequence"/>
</dbReference>
<organism evidence="2 3">
    <name type="scientific">Candidatus Avelusimicrobium gallicola</name>
    <dbReference type="NCBI Taxonomy" id="2562704"/>
    <lineage>
        <taxon>Bacteria</taxon>
        <taxon>Pseudomonadati</taxon>
        <taxon>Elusimicrobiota</taxon>
        <taxon>Elusimicrobia</taxon>
        <taxon>Elusimicrobiales</taxon>
        <taxon>Elusimicrobiaceae</taxon>
        <taxon>Candidatus Avelusimicrobium</taxon>
    </lineage>
</organism>